<name>R7Z395_CONA1</name>
<feature type="compositionally biased region" description="Polar residues" evidence="1">
    <location>
        <begin position="186"/>
        <end position="196"/>
    </location>
</feature>
<feature type="region of interest" description="Disordered" evidence="1">
    <location>
        <begin position="233"/>
        <end position="260"/>
    </location>
</feature>
<protein>
    <submittedName>
        <fullName evidence="2">Uncharacterized protein</fullName>
    </submittedName>
</protein>
<dbReference type="EMBL" id="JH767598">
    <property type="protein sequence ID" value="EON68504.1"/>
    <property type="molecule type" value="Genomic_DNA"/>
</dbReference>
<dbReference type="HOGENOM" id="CLU_1069628_0_0_1"/>
<dbReference type="GeneID" id="19905073"/>
<sequence length="260" mass="28088">MSPFKRPDAVGDSAKKGGGWRLEEGISEWVTMTPASLLATRFSVQASVSLPSPVLEAEHASPMVVIHRGLQSLGMDGTHETPCKPSLSRMLLGSSPIDAIVGPDHALTEKLERRRLKRSSQSYSENLGFDPAPKRRRGRPPLQPQRLADITNTISPPDLHSKSTTPSSKADADAPVLPRTRKAQKATGTTSKELITNANDEDELSLIETQLQDAKENLALRGKSIACVKKRHNLRSSVSTRSAGGARDAVRSTVDESEGE</sequence>
<feature type="region of interest" description="Disordered" evidence="1">
    <location>
        <begin position="113"/>
        <end position="196"/>
    </location>
</feature>
<reference evidence="3" key="1">
    <citation type="submission" date="2012-06" db="EMBL/GenBank/DDBJ databases">
        <title>The genome sequence of Coniosporium apollinis CBS 100218.</title>
        <authorList>
            <consortium name="The Broad Institute Genome Sequencing Platform"/>
            <person name="Cuomo C."/>
            <person name="Gorbushina A."/>
            <person name="Noack S."/>
            <person name="Walker B."/>
            <person name="Young S.K."/>
            <person name="Zeng Q."/>
            <person name="Gargeya S."/>
            <person name="Fitzgerald M."/>
            <person name="Haas B."/>
            <person name="Abouelleil A."/>
            <person name="Alvarado L."/>
            <person name="Arachchi H.M."/>
            <person name="Berlin A.M."/>
            <person name="Chapman S.B."/>
            <person name="Goldberg J."/>
            <person name="Griggs A."/>
            <person name="Gujja S."/>
            <person name="Hansen M."/>
            <person name="Howarth C."/>
            <person name="Imamovic A."/>
            <person name="Larimer J."/>
            <person name="McCowan C."/>
            <person name="Montmayeur A."/>
            <person name="Murphy C."/>
            <person name="Neiman D."/>
            <person name="Pearson M."/>
            <person name="Priest M."/>
            <person name="Roberts A."/>
            <person name="Saif S."/>
            <person name="Shea T."/>
            <person name="Sisk P."/>
            <person name="Sykes S."/>
            <person name="Wortman J."/>
            <person name="Nusbaum C."/>
            <person name="Birren B."/>
        </authorList>
    </citation>
    <scope>NUCLEOTIDE SEQUENCE [LARGE SCALE GENOMIC DNA]</scope>
    <source>
        <strain evidence="3">CBS 100218</strain>
    </source>
</reference>
<gene>
    <name evidence="2" type="ORF">W97_07762</name>
</gene>
<organism evidence="2 3">
    <name type="scientific">Coniosporium apollinis (strain CBS 100218)</name>
    <name type="common">Rock-inhabiting black yeast</name>
    <dbReference type="NCBI Taxonomy" id="1168221"/>
    <lineage>
        <taxon>Eukaryota</taxon>
        <taxon>Fungi</taxon>
        <taxon>Dikarya</taxon>
        <taxon>Ascomycota</taxon>
        <taxon>Pezizomycotina</taxon>
        <taxon>Dothideomycetes</taxon>
        <taxon>Dothideomycetes incertae sedis</taxon>
        <taxon>Coniosporium</taxon>
    </lineage>
</organism>
<dbReference type="RefSeq" id="XP_007783821.1">
    <property type="nucleotide sequence ID" value="XM_007785631.1"/>
</dbReference>
<keyword evidence="3" id="KW-1185">Reference proteome</keyword>
<evidence type="ECO:0000313" key="3">
    <source>
        <dbReference type="Proteomes" id="UP000016924"/>
    </source>
</evidence>
<accession>R7Z395</accession>
<dbReference type="AlphaFoldDB" id="R7Z395"/>
<dbReference type="Proteomes" id="UP000016924">
    <property type="component" value="Unassembled WGS sequence"/>
</dbReference>
<evidence type="ECO:0000313" key="2">
    <source>
        <dbReference type="EMBL" id="EON68504.1"/>
    </source>
</evidence>
<evidence type="ECO:0000256" key="1">
    <source>
        <dbReference type="SAM" id="MobiDB-lite"/>
    </source>
</evidence>
<proteinExistence type="predicted"/>